<dbReference type="PANTHER" id="PTHR12883">
    <property type="entry name" value="ADIPOCYTE-SPECIFIC PROTEIN 4-RELATED"/>
    <property type="match status" value="1"/>
</dbReference>
<evidence type="ECO:0000256" key="1">
    <source>
        <dbReference type="ARBA" id="ARBA00022692"/>
    </source>
</evidence>
<evidence type="ECO:0000256" key="3">
    <source>
        <dbReference type="ARBA" id="ARBA00023136"/>
    </source>
</evidence>
<name>A0A183IB99_9BILA</name>
<dbReference type="GO" id="GO:0032469">
    <property type="term" value="P:endoplasmic reticulum calcium ion homeostasis"/>
    <property type="evidence" value="ECO:0007669"/>
    <property type="project" value="InterPro"/>
</dbReference>
<reference evidence="9 10" key="2">
    <citation type="submission" date="2018-11" db="EMBL/GenBank/DDBJ databases">
        <authorList>
            <consortium name="Pathogen Informatics"/>
        </authorList>
    </citation>
    <scope>NUCLEOTIDE SEQUENCE [LARGE SCALE GENOMIC DNA]</scope>
</reference>
<feature type="compositionally biased region" description="Basic and acidic residues" evidence="8">
    <location>
        <begin position="170"/>
        <end position="201"/>
    </location>
</feature>
<evidence type="ECO:0000256" key="5">
    <source>
        <dbReference type="ARBA" id="ARBA00034746"/>
    </source>
</evidence>
<protein>
    <recommendedName>
        <fullName evidence="6">PAT complex subunit CCDC47</fullName>
    </recommendedName>
    <alternativeName>
        <fullName evidence="7">Coiled-coil domain-containing protein 47</fullName>
    </alternativeName>
</protein>
<dbReference type="GO" id="GO:0005509">
    <property type="term" value="F:calcium ion binding"/>
    <property type="evidence" value="ECO:0007669"/>
    <property type="project" value="InterPro"/>
</dbReference>
<evidence type="ECO:0000313" key="10">
    <source>
        <dbReference type="Proteomes" id="UP000270296"/>
    </source>
</evidence>
<comment type="similarity">
    <text evidence="5">Belongs to the CCDC47 family.</text>
</comment>
<dbReference type="Pfam" id="PF07946">
    <property type="entry name" value="CCDC47"/>
    <property type="match status" value="1"/>
</dbReference>
<gene>
    <name evidence="9" type="ORF">SBAD_LOCUS893</name>
</gene>
<evidence type="ECO:0000256" key="2">
    <source>
        <dbReference type="ARBA" id="ARBA00022989"/>
    </source>
</evidence>
<keyword evidence="10" id="KW-1185">Reference proteome</keyword>
<keyword evidence="3" id="KW-0472">Membrane</keyword>
<dbReference type="WBParaSite" id="SBAD_0000091601-mRNA-1">
    <property type="protein sequence ID" value="SBAD_0000091601-mRNA-1"/>
    <property type="gene ID" value="SBAD_0000091601"/>
</dbReference>
<dbReference type="GO" id="GO:0030867">
    <property type="term" value="C:rough endoplasmic reticulum membrane"/>
    <property type="evidence" value="ECO:0007669"/>
    <property type="project" value="UniProtKB-SubCell"/>
</dbReference>
<evidence type="ECO:0000256" key="6">
    <source>
        <dbReference type="ARBA" id="ARBA00034875"/>
    </source>
</evidence>
<reference evidence="11" key="1">
    <citation type="submission" date="2016-06" db="UniProtKB">
        <authorList>
            <consortium name="WormBaseParasite"/>
        </authorList>
    </citation>
    <scope>IDENTIFICATION</scope>
</reference>
<keyword evidence="1" id="KW-0812">Transmembrane</keyword>
<proteinExistence type="inferred from homology"/>
<evidence type="ECO:0000313" key="11">
    <source>
        <dbReference type="WBParaSite" id="SBAD_0000091601-mRNA-1"/>
    </source>
</evidence>
<keyword evidence="2" id="KW-1133">Transmembrane helix</keyword>
<evidence type="ECO:0000256" key="4">
    <source>
        <dbReference type="ARBA" id="ARBA00034697"/>
    </source>
</evidence>
<dbReference type="InterPro" id="IPR012879">
    <property type="entry name" value="CCDC47"/>
</dbReference>
<comment type="subcellular location">
    <subcellularLocation>
        <location evidence="4">Rough endoplasmic reticulum membrane</location>
        <topology evidence="4">Single-pass type I membrane protein</topology>
    </subcellularLocation>
</comment>
<evidence type="ECO:0000256" key="7">
    <source>
        <dbReference type="ARBA" id="ARBA00034902"/>
    </source>
</evidence>
<organism evidence="11">
    <name type="scientific">Soboliphyme baturini</name>
    <dbReference type="NCBI Taxonomy" id="241478"/>
    <lineage>
        <taxon>Eukaryota</taxon>
        <taxon>Metazoa</taxon>
        <taxon>Ecdysozoa</taxon>
        <taxon>Nematoda</taxon>
        <taxon>Enoplea</taxon>
        <taxon>Dorylaimia</taxon>
        <taxon>Dioctophymatida</taxon>
        <taxon>Dioctophymatoidea</taxon>
        <taxon>Soboliphymatidae</taxon>
        <taxon>Soboliphyme</taxon>
    </lineage>
</organism>
<feature type="region of interest" description="Disordered" evidence="8">
    <location>
        <begin position="170"/>
        <end position="218"/>
    </location>
</feature>
<sequence length="218" mass="25715">MMIQLRLLKRQDAISMIMQLFRPKYDTVQIKTVLSGDEMDTFVFALGEKRTMAKLSNEMSDLSLYCSERKNGEKFGLPPNFTVFSELPEVSFSLIDSRISMLIAKYHDCVDYVHVSDHKAIASEQSISDLKPLLLLVFYVVEKVRRFRLTRDESFLKTTHAQRQEAAQIRREERARERKEKLLAEEDPERQRKLEKLELKREMKKKQPRMKQLKIKAS</sequence>
<evidence type="ECO:0000313" key="9">
    <source>
        <dbReference type="EMBL" id="VDO92504.1"/>
    </source>
</evidence>
<feature type="compositionally biased region" description="Basic residues" evidence="8">
    <location>
        <begin position="202"/>
        <end position="218"/>
    </location>
</feature>
<evidence type="ECO:0000256" key="8">
    <source>
        <dbReference type="SAM" id="MobiDB-lite"/>
    </source>
</evidence>
<accession>A0A183IB99</accession>
<dbReference type="AlphaFoldDB" id="A0A183IB99"/>
<dbReference type="Proteomes" id="UP000270296">
    <property type="component" value="Unassembled WGS sequence"/>
</dbReference>
<dbReference type="EMBL" id="UZAM01006653">
    <property type="protein sequence ID" value="VDO92504.1"/>
    <property type="molecule type" value="Genomic_DNA"/>
</dbReference>
<dbReference type="PANTHER" id="PTHR12883:SF0">
    <property type="entry name" value="PAT COMPLEX SUBUNIT CCDC47"/>
    <property type="match status" value="1"/>
</dbReference>
<dbReference type="OrthoDB" id="10039147at2759"/>